<reference evidence="1 2" key="1">
    <citation type="submission" date="2016-10" db="EMBL/GenBank/DDBJ databases">
        <authorList>
            <person name="de Groot N.N."/>
        </authorList>
    </citation>
    <scope>NUCLEOTIDE SEQUENCE [LARGE SCALE GENOMIC DNA]</scope>
    <source>
        <strain evidence="1 2">SLAS-1</strain>
    </source>
</reference>
<evidence type="ECO:0000313" key="1">
    <source>
        <dbReference type="EMBL" id="SDL68914.1"/>
    </source>
</evidence>
<dbReference type="STRING" id="321763.SAMN04488692_10799"/>
<dbReference type="AlphaFoldDB" id="A0A1G9M439"/>
<dbReference type="EMBL" id="FNGO01000007">
    <property type="protein sequence ID" value="SDL68914.1"/>
    <property type="molecule type" value="Genomic_DNA"/>
</dbReference>
<keyword evidence="2" id="KW-1185">Reference proteome</keyword>
<evidence type="ECO:0000313" key="2">
    <source>
        <dbReference type="Proteomes" id="UP000199476"/>
    </source>
</evidence>
<proteinExistence type="predicted"/>
<dbReference type="OrthoDB" id="1090634at2"/>
<sequence>MKHKHIEIKKISSVIDEFEKFMDGEGQKHKEERIEKNRFLDKYFSEDNIEDIDEGVIRELIKKLWAFFSWNNKNYPATEMMKTGMEEIKEGFKILLHDVERPISERFDYVNENIRMMGPAGISEILAHIDTNYAIWNRRALDGLKWLGVESERLAENNLKGSQYEDFCELCREVLQEINQETNLVNDLLELDFLLFYISNNKLDDEDGEESSQKTGLTPKDFAHDAVIEQVTQLGDGLGFEVESEYVVAPGCRIDAIWRSRIANLGTISYAFEVHRKGSRDSAILNLQRVLRLEHSIQKVILVSYKEEIEAFKDEISTLSEDFRNSMCYFRVEDLRESLNHLDTMRDILDDVGLMI</sequence>
<organism evidence="1 2">
    <name type="scientific">Halarsenatibacter silvermanii</name>
    <dbReference type="NCBI Taxonomy" id="321763"/>
    <lineage>
        <taxon>Bacteria</taxon>
        <taxon>Bacillati</taxon>
        <taxon>Bacillota</taxon>
        <taxon>Clostridia</taxon>
        <taxon>Halanaerobiales</taxon>
        <taxon>Halarsenatibacteraceae</taxon>
        <taxon>Halarsenatibacter</taxon>
    </lineage>
</organism>
<name>A0A1G9M439_9FIRM</name>
<dbReference type="Proteomes" id="UP000199476">
    <property type="component" value="Unassembled WGS sequence"/>
</dbReference>
<protein>
    <submittedName>
        <fullName evidence="1">Uncharacterized protein</fullName>
    </submittedName>
</protein>
<accession>A0A1G9M439</accession>
<gene>
    <name evidence="1" type="ORF">SAMN04488692_10799</name>
</gene>
<dbReference type="RefSeq" id="WP_089759439.1">
    <property type="nucleotide sequence ID" value="NZ_FNGO01000007.1"/>
</dbReference>